<evidence type="ECO:0000256" key="5">
    <source>
        <dbReference type="PROSITE-ProRule" id="PRU00335"/>
    </source>
</evidence>
<sequence>MTTSPAEGRRRLPPAARREQITTAARDLALEGGLTALTLRAIAKRVGVASGLVAHYEPSMEQLTAATFRTIVSGELDEVRTLVDPAPTGLDRLARLVTTLLDPGRDAVGAVWADAWSVGRRMPELGQAARDEMDAWHAFAGEILGQLRDEGSAGAFDTDSTALELFALIDSTTAYALVGYRTPTERDTLVRRALEQALGLEIGTLALRAQNG</sequence>
<organism evidence="7 8">
    <name type="scientific">Frondihabitans peucedani</name>
    <dbReference type="NCBI Taxonomy" id="598626"/>
    <lineage>
        <taxon>Bacteria</taxon>
        <taxon>Bacillati</taxon>
        <taxon>Actinomycetota</taxon>
        <taxon>Actinomycetes</taxon>
        <taxon>Micrococcales</taxon>
        <taxon>Microbacteriaceae</taxon>
        <taxon>Frondihabitans</taxon>
    </lineage>
</organism>
<accession>A0ABP8E0U4</accession>
<dbReference type="PANTHER" id="PTHR30055">
    <property type="entry name" value="HTH-TYPE TRANSCRIPTIONAL REGULATOR RUTR"/>
    <property type="match status" value="1"/>
</dbReference>
<dbReference type="SUPFAM" id="SSF48498">
    <property type="entry name" value="Tetracyclin repressor-like, C-terminal domain"/>
    <property type="match status" value="1"/>
</dbReference>
<evidence type="ECO:0000256" key="3">
    <source>
        <dbReference type="ARBA" id="ARBA00023125"/>
    </source>
</evidence>
<dbReference type="Proteomes" id="UP001501594">
    <property type="component" value="Unassembled WGS sequence"/>
</dbReference>
<comment type="caution">
    <text evidence="7">The sequence shown here is derived from an EMBL/GenBank/DDBJ whole genome shotgun (WGS) entry which is preliminary data.</text>
</comment>
<dbReference type="InterPro" id="IPR009057">
    <property type="entry name" value="Homeodomain-like_sf"/>
</dbReference>
<dbReference type="Gene3D" id="1.10.357.10">
    <property type="entry name" value="Tetracycline Repressor, domain 2"/>
    <property type="match status" value="1"/>
</dbReference>
<reference evidence="8" key="1">
    <citation type="journal article" date="2019" name="Int. J. Syst. Evol. Microbiol.">
        <title>The Global Catalogue of Microorganisms (GCM) 10K type strain sequencing project: providing services to taxonomists for standard genome sequencing and annotation.</title>
        <authorList>
            <consortium name="The Broad Institute Genomics Platform"/>
            <consortium name="The Broad Institute Genome Sequencing Center for Infectious Disease"/>
            <person name="Wu L."/>
            <person name="Ma J."/>
        </authorList>
    </citation>
    <scope>NUCLEOTIDE SEQUENCE [LARGE SCALE GENOMIC DNA]</scope>
    <source>
        <strain evidence="8">JCM 17442</strain>
    </source>
</reference>
<dbReference type="InterPro" id="IPR039538">
    <property type="entry name" value="BetI_C"/>
</dbReference>
<feature type="DNA-binding region" description="H-T-H motif" evidence="5">
    <location>
        <begin position="38"/>
        <end position="57"/>
    </location>
</feature>
<dbReference type="RefSeq" id="WP_344794509.1">
    <property type="nucleotide sequence ID" value="NZ_BAABAU010000001.1"/>
</dbReference>
<dbReference type="PANTHER" id="PTHR30055:SF234">
    <property type="entry name" value="HTH-TYPE TRANSCRIPTIONAL REGULATOR BETI"/>
    <property type="match status" value="1"/>
</dbReference>
<proteinExistence type="predicted"/>
<name>A0ABP8E0U4_9MICO</name>
<evidence type="ECO:0000256" key="4">
    <source>
        <dbReference type="ARBA" id="ARBA00023163"/>
    </source>
</evidence>
<dbReference type="PROSITE" id="PS50977">
    <property type="entry name" value="HTH_TETR_2"/>
    <property type="match status" value="1"/>
</dbReference>
<feature type="domain" description="HTH tetR-type" evidence="6">
    <location>
        <begin position="15"/>
        <end position="75"/>
    </location>
</feature>
<evidence type="ECO:0000313" key="7">
    <source>
        <dbReference type="EMBL" id="GAA4265819.1"/>
    </source>
</evidence>
<evidence type="ECO:0000313" key="8">
    <source>
        <dbReference type="Proteomes" id="UP001501594"/>
    </source>
</evidence>
<dbReference type="InterPro" id="IPR050109">
    <property type="entry name" value="HTH-type_TetR-like_transc_reg"/>
</dbReference>
<keyword evidence="8" id="KW-1185">Reference proteome</keyword>
<gene>
    <name evidence="7" type="ORF">GCM10022256_14310</name>
</gene>
<keyword evidence="3 5" id="KW-0238">DNA-binding</keyword>
<evidence type="ECO:0000259" key="6">
    <source>
        <dbReference type="PROSITE" id="PS50977"/>
    </source>
</evidence>
<dbReference type="InterPro" id="IPR036271">
    <property type="entry name" value="Tet_transcr_reg_TetR-rel_C_sf"/>
</dbReference>
<evidence type="ECO:0000256" key="2">
    <source>
        <dbReference type="ARBA" id="ARBA00023015"/>
    </source>
</evidence>
<protein>
    <recommendedName>
        <fullName evidence="6">HTH tetR-type domain-containing protein</fullName>
    </recommendedName>
</protein>
<evidence type="ECO:0000256" key="1">
    <source>
        <dbReference type="ARBA" id="ARBA00022491"/>
    </source>
</evidence>
<dbReference type="SUPFAM" id="SSF46689">
    <property type="entry name" value="Homeodomain-like"/>
    <property type="match status" value="1"/>
</dbReference>
<dbReference type="Pfam" id="PF00440">
    <property type="entry name" value="TetR_N"/>
    <property type="match status" value="1"/>
</dbReference>
<dbReference type="EMBL" id="BAABAU010000001">
    <property type="protein sequence ID" value="GAA4265819.1"/>
    <property type="molecule type" value="Genomic_DNA"/>
</dbReference>
<dbReference type="InterPro" id="IPR001647">
    <property type="entry name" value="HTH_TetR"/>
</dbReference>
<keyword evidence="1" id="KW-0678">Repressor</keyword>
<keyword evidence="2" id="KW-0805">Transcription regulation</keyword>
<keyword evidence="4" id="KW-0804">Transcription</keyword>
<dbReference type="Pfam" id="PF13977">
    <property type="entry name" value="TetR_C_6"/>
    <property type="match status" value="1"/>
</dbReference>